<protein>
    <submittedName>
        <fullName evidence="2">Uncharacterized protein</fullName>
    </submittedName>
</protein>
<proteinExistence type="predicted"/>
<comment type="caution">
    <text evidence="2">The sequence shown here is derived from an EMBL/GenBank/DDBJ whole genome shotgun (WGS) entry which is preliminary data.</text>
</comment>
<sequence>MRSVTRIGMATALMMSPGVPIEPDAVPKPTPTPSATATPTPTPSATPTPTPTPSATMTSSATANTTATVTTKNHQKVSIPPMGGRNSIPKALKNVPSLRVLPPWPRQASHVRIFVHCPPSSNHALVGSTAFPQKGSTRRYREVGMGVSNRGLAHHSASISYFALPGPHGACLKCVKVTMNKQTRIRRIRVTGRAFAPLYVRRFSIWQFFD</sequence>
<feature type="compositionally biased region" description="Low complexity" evidence="1">
    <location>
        <begin position="53"/>
        <end position="71"/>
    </location>
</feature>
<evidence type="ECO:0000313" key="2">
    <source>
        <dbReference type="EMBL" id="MFC7605293.1"/>
    </source>
</evidence>
<evidence type="ECO:0000256" key="1">
    <source>
        <dbReference type="SAM" id="MobiDB-lite"/>
    </source>
</evidence>
<feature type="region of interest" description="Disordered" evidence="1">
    <location>
        <begin position="15"/>
        <end position="88"/>
    </location>
</feature>
<accession>A0ABW2TB42</accession>
<dbReference type="EMBL" id="JBHTEE010000001">
    <property type="protein sequence ID" value="MFC7605293.1"/>
    <property type="molecule type" value="Genomic_DNA"/>
</dbReference>
<dbReference type="Proteomes" id="UP001596514">
    <property type="component" value="Unassembled WGS sequence"/>
</dbReference>
<organism evidence="2 3">
    <name type="scientific">Streptosporangium amethystogenes subsp. fukuiense</name>
    <dbReference type="NCBI Taxonomy" id="698418"/>
    <lineage>
        <taxon>Bacteria</taxon>
        <taxon>Bacillati</taxon>
        <taxon>Actinomycetota</taxon>
        <taxon>Actinomycetes</taxon>
        <taxon>Streptosporangiales</taxon>
        <taxon>Streptosporangiaceae</taxon>
        <taxon>Streptosporangium</taxon>
    </lineage>
</organism>
<evidence type="ECO:0000313" key="3">
    <source>
        <dbReference type="Proteomes" id="UP001596514"/>
    </source>
</evidence>
<name>A0ABW2TB42_9ACTN</name>
<reference evidence="3" key="1">
    <citation type="journal article" date="2019" name="Int. J. Syst. Evol. Microbiol.">
        <title>The Global Catalogue of Microorganisms (GCM) 10K type strain sequencing project: providing services to taxonomists for standard genome sequencing and annotation.</title>
        <authorList>
            <consortium name="The Broad Institute Genomics Platform"/>
            <consortium name="The Broad Institute Genome Sequencing Center for Infectious Disease"/>
            <person name="Wu L."/>
            <person name="Ma J."/>
        </authorList>
    </citation>
    <scope>NUCLEOTIDE SEQUENCE [LARGE SCALE GENOMIC DNA]</scope>
    <source>
        <strain evidence="3">JCM 10083</strain>
    </source>
</reference>
<keyword evidence="3" id="KW-1185">Reference proteome</keyword>
<feature type="compositionally biased region" description="Pro residues" evidence="1">
    <location>
        <begin position="40"/>
        <end position="52"/>
    </location>
</feature>
<dbReference type="RefSeq" id="WP_343972737.1">
    <property type="nucleotide sequence ID" value="NZ_BAAAGK010000097.1"/>
</dbReference>
<gene>
    <name evidence="2" type="ORF">ACFQVD_34850</name>
</gene>